<dbReference type="Gene3D" id="3.40.50.2000">
    <property type="entry name" value="Glycogen Phosphorylase B"/>
    <property type="match status" value="1"/>
</dbReference>
<dbReference type="InterPro" id="IPR001296">
    <property type="entry name" value="Glyco_trans_1"/>
</dbReference>
<evidence type="ECO:0000313" key="3">
    <source>
        <dbReference type="EMBL" id="VEP11644.1"/>
    </source>
</evidence>
<keyword evidence="4" id="KW-1185">Reference proteome</keyword>
<dbReference type="PANTHER" id="PTHR46401">
    <property type="entry name" value="GLYCOSYLTRANSFERASE WBBK-RELATED"/>
    <property type="match status" value="1"/>
</dbReference>
<proteinExistence type="predicted"/>
<organism evidence="3 4">
    <name type="scientific">Hyella patelloides LEGE 07179</name>
    <dbReference type="NCBI Taxonomy" id="945734"/>
    <lineage>
        <taxon>Bacteria</taxon>
        <taxon>Bacillati</taxon>
        <taxon>Cyanobacteriota</taxon>
        <taxon>Cyanophyceae</taxon>
        <taxon>Pleurocapsales</taxon>
        <taxon>Hyellaceae</taxon>
        <taxon>Hyella</taxon>
    </lineage>
</organism>
<accession>A0A563VJM7</accession>
<evidence type="ECO:0000259" key="2">
    <source>
        <dbReference type="Pfam" id="PF00534"/>
    </source>
</evidence>
<gene>
    <name evidence="3" type="ORF">H1P_1120001</name>
</gene>
<dbReference type="EMBL" id="CAACVJ010000016">
    <property type="protein sequence ID" value="VEP11644.1"/>
    <property type="molecule type" value="Genomic_DNA"/>
</dbReference>
<dbReference type="AlphaFoldDB" id="A0A563VJM7"/>
<dbReference type="SUPFAM" id="SSF53756">
    <property type="entry name" value="UDP-Glycosyltransferase/glycogen phosphorylase"/>
    <property type="match status" value="1"/>
</dbReference>
<dbReference type="GO" id="GO:0016757">
    <property type="term" value="F:glycosyltransferase activity"/>
    <property type="evidence" value="ECO:0007669"/>
    <property type="project" value="InterPro"/>
</dbReference>
<sequence>MPYPLSAGGNKWTNYSTYICKYYFPKYIFPQTKVLHTLDWNLVKVAIRSGIPVIYEREHNQYNKYDPEIVNSSLFQVAITVADSVKDNMIAMGIPPEKIVKLPLSFNSTFLTRYSEAAAQWREKLLTPERNKLVVYSGGLYGFKGVDLLLDVAQNLPQIQFAFAGGKPEQLKSYRQKVAAKQLDNVAFLGYIQHESLPSLLQSADILAHPHLSGAASTFTSPLKFFEYLASGVPIVATKISPLKEFQTQNIIAGWCKTDSVDAYVKCLEATLTKYPRKENGYPEQLEFARQFSWESRLEKILSYVTVDLAKLS</sequence>
<protein>
    <submittedName>
        <fullName evidence="3">Glycosyltransferase</fullName>
    </submittedName>
</protein>
<feature type="domain" description="Glycosyl transferase family 1" evidence="2">
    <location>
        <begin position="120"/>
        <end position="275"/>
    </location>
</feature>
<dbReference type="PANTHER" id="PTHR46401:SF2">
    <property type="entry name" value="GLYCOSYLTRANSFERASE WBBK-RELATED"/>
    <property type="match status" value="1"/>
</dbReference>
<dbReference type="Pfam" id="PF00534">
    <property type="entry name" value="Glycos_transf_1"/>
    <property type="match status" value="1"/>
</dbReference>
<name>A0A563VJM7_9CYAN</name>
<evidence type="ECO:0000313" key="4">
    <source>
        <dbReference type="Proteomes" id="UP000320055"/>
    </source>
</evidence>
<dbReference type="Proteomes" id="UP000320055">
    <property type="component" value="Unassembled WGS sequence"/>
</dbReference>
<dbReference type="GO" id="GO:0009103">
    <property type="term" value="P:lipopolysaccharide biosynthetic process"/>
    <property type="evidence" value="ECO:0007669"/>
    <property type="project" value="TreeGrafter"/>
</dbReference>
<reference evidence="3 4" key="1">
    <citation type="submission" date="2019-01" db="EMBL/GenBank/DDBJ databases">
        <authorList>
            <person name="Brito A."/>
        </authorList>
    </citation>
    <scope>NUCLEOTIDE SEQUENCE [LARGE SCALE GENOMIC DNA]</scope>
    <source>
        <strain evidence="3">1</strain>
    </source>
</reference>
<evidence type="ECO:0000256" key="1">
    <source>
        <dbReference type="ARBA" id="ARBA00022679"/>
    </source>
</evidence>
<keyword evidence="1 3" id="KW-0808">Transferase</keyword>